<evidence type="ECO:0000313" key="12">
    <source>
        <dbReference type="EMBL" id="OAY27168.1"/>
    </source>
</evidence>
<organism evidence="12 13">
    <name type="scientific">Manihot esculenta</name>
    <name type="common">Cassava</name>
    <name type="synonym">Jatropha manihot</name>
    <dbReference type="NCBI Taxonomy" id="3983"/>
    <lineage>
        <taxon>Eukaryota</taxon>
        <taxon>Viridiplantae</taxon>
        <taxon>Streptophyta</taxon>
        <taxon>Embryophyta</taxon>
        <taxon>Tracheophyta</taxon>
        <taxon>Spermatophyta</taxon>
        <taxon>Magnoliopsida</taxon>
        <taxon>eudicotyledons</taxon>
        <taxon>Gunneridae</taxon>
        <taxon>Pentapetalae</taxon>
        <taxon>rosids</taxon>
        <taxon>fabids</taxon>
        <taxon>Malpighiales</taxon>
        <taxon>Euphorbiaceae</taxon>
        <taxon>Crotonoideae</taxon>
        <taxon>Manihoteae</taxon>
        <taxon>Manihot</taxon>
    </lineage>
</organism>
<dbReference type="PANTHER" id="PTHR12046">
    <property type="entry name" value="HISTONE ACETYLTRANSFERASE TYPE B CATALYTIC SUBUNIT"/>
    <property type="match status" value="1"/>
</dbReference>
<dbReference type="Gene3D" id="3.90.360.10">
    <property type="entry name" value="Histone acetyl transferase 1 (HAT1), N-terminal domain"/>
    <property type="match status" value="1"/>
</dbReference>
<dbReference type="InterPro" id="IPR019467">
    <property type="entry name" value="Hat1_N"/>
</dbReference>
<feature type="domain" description="Histone acetyl transferase HAT1 N-terminal" evidence="11">
    <location>
        <begin position="30"/>
        <end position="199"/>
    </location>
</feature>
<dbReference type="GO" id="GO:0010485">
    <property type="term" value="F:histone H4 acetyltransferase activity"/>
    <property type="evidence" value="ECO:0000318"/>
    <property type="project" value="GO_Central"/>
</dbReference>
<name>A0A2C9UAR3_MANES</name>
<dbReference type="GO" id="GO:0031509">
    <property type="term" value="P:subtelomeric heterochromatin formation"/>
    <property type="evidence" value="ECO:0007669"/>
    <property type="project" value="InterPro"/>
</dbReference>
<dbReference type="Proteomes" id="UP000091857">
    <property type="component" value="Chromosome 16"/>
</dbReference>
<dbReference type="STRING" id="3983.A0A2C9UAR3"/>
<keyword evidence="5" id="KW-0963">Cytoplasm</keyword>
<dbReference type="EC" id="2.3.1.48" evidence="4"/>
<dbReference type="Pfam" id="PF00583">
    <property type="entry name" value="Acetyltransf_1"/>
    <property type="match status" value="1"/>
</dbReference>
<dbReference type="InterPro" id="IPR016181">
    <property type="entry name" value="Acyl_CoA_acyltransferase"/>
</dbReference>
<keyword evidence="13" id="KW-1185">Reference proteome</keyword>
<dbReference type="OMA" id="FAHIVEM"/>
<evidence type="ECO:0000313" key="13">
    <source>
        <dbReference type="Proteomes" id="UP000091857"/>
    </source>
</evidence>
<evidence type="ECO:0000256" key="3">
    <source>
        <dbReference type="ARBA" id="ARBA00010543"/>
    </source>
</evidence>
<evidence type="ECO:0000256" key="4">
    <source>
        <dbReference type="ARBA" id="ARBA00013184"/>
    </source>
</evidence>
<evidence type="ECO:0000256" key="9">
    <source>
        <dbReference type="ARBA" id="ARBA00048017"/>
    </source>
</evidence>
<accession>A0A2C9UAR3</accession>
<dbReference type="InterPro" id="IPR017380">
    <property type="entry name" value="Hist_AcTrfase_B-typ_cat-su"/>
</dbReference>
<dbReference type="GO" id="GO:0005634">
    <property type="term" value="C:nucleus"/>
    <property type="evidence" value="ECO:0007669"/>
    <property type="project" value="UniProtKB-SubCell"/>
</dbReference>
<dbReference type="SUPFAM" id="SSF55729">
    <property type="entry name" value="Acyl-CoA N-acyltransferases (Nat)"/>
    <property type="match status" value="1"/>
</dbReference>
<dbReference type="OrthoDB" id="10253098at2759"/>
<dbReference type="GO" id="GO:0000781">
    <property type="term" value="C:chromosome, telomeric region"/>
    <property type="evidence" value="ECO:0007669"/>
    <property type="project" value="GOC"/>
</dbReference>
<comment type="caution">
    <text evidence="12">The sequence shown here is derived from an EMBL/GenBank/DDBJ whole genome shotgun (WGS) entry which is preliminary data.</text>
</comment>
<keyword evidence="7" id="KW-0539">Nucleus</keyword>
<feature type="domain" description="N-acetyltransferase" evidence="10">
    <location>
        <begin position="229"/>
        <end position="282"/>
    </location>
</feature>
<dbReference type="Gramene" id="Manes.16G105100.1.v8.1">
    <property type="protein sequence ID" value="Manes.16G105100.1.v8.1.CDS"/>
    <property type="gene ID" value="Manes.16G105100.v8.1"/>
</dbReference>
<protein>
    <recommendedName>
        <fullName evidence="4">histone acetyltransferase</fullName>
        <ecNumber evidence="4">2.3.1.48</ecNumber>
    </recommendedName>
</protein>
<dbReference type="FunFam" id="3.90.360.10:FF:000002">
    <property type="entry name" value="Histone acetyltransferase type B catalytic subunit"/>
    <property type="match status" value="1"/>
</dbReference>
<evidence type="ECO:0000256" key="2">
    <source>
        <dbReference type="ARBA" id="ARBA00004496"/>
    </source>
</evidence>
<sequence>MGQKQQPPTDPTAEHKKRRRVGFSNIDAGIEAKDCIKIYLVSSKEQVGASENYCIDPVDLNGFFDEDGKIYGYQGLKITIWISSITFHAYADITYQSKSDGGKGITELKSSLQRIFAETLVESKEDFLKSFSVESNLIRSIVSSGEVLQHKGSNEHFRDSVTHYGADTSDVKVVRMVIGNEGTGHLYSRLIPLVLLLVDGSNPIDVTDPGWELYVLVQEINDEQGDIQHRVLGFTAVYRFYHYPDKTRLRLSQILVLPPYQHKGYGRRLVEVVNNVAISEDVYDLTVEEPLDYFQHVRTCIDVQRLLVFSPIQDAINSAVSNLKQGKLSKKAHVPRFMPPSTAIEDVRKTLKINRKQFLQCWEVLIYLGLDPADKCMEDFVTIISNRVKADILGKDSGNGGKQVIEVPSDYSAEMSFVMFRTGNVEGGSLQMDENQTNQREQLQQLVDARIKEIQSIAQKLRPV</sequence>
<evidence type="ECO:0000256" key="8">
    <source>
        <dbReference type="ARBA" id="ARBA00023315"/>
    </source>
</evidence>
<reference evidence="13" key="1">
    <citation type="journal article" date="2016" name="Nat. Biotechnol.">
        <title>Sequencing wild and cultivated cassava and related species reveals extensive interspecific hybridization and genetic diversity.</title>
        <authorList>
            <person name="Bredeson J.V."/>
            <person name="Lyons J.B."/>
            <person name="Prochnik S.E."/>
            <person name="Wu G.A."/>
            <person name="Ha C.M."/>
            <person name="Edsinger-Gonzales E."/>
            <person name="Grimwood J."/>
            <person name="Schmutz J."/>
            <person name="Rabbi I.Y."/>
            <person name="Egesi C."/>
            <person name="Nauluvula P."/>
            <person name="Lebot V."/>
            <person name="Ndunguru J."/>
            <person name="Mkamilo G."/>
            <person name="Bart R.S."/>
            <person name="Setter T.L."/>
            <person name="Gleadow R.M."/>
            <person name="Kulakow P."/>
            <person name="Ferguson M.E."/>
            <person name="Rounsley S."/>
            <person name="Rokhsar D.S."/>
        </authorList>
    </citation>
    <scope>NUCLEOTIDE SEQUENCE [LARGE SCALE GENOMIC DNA]</scope>
    <source>
        <strain evidence="13">cv. AM560-2</strain>
    </source>
</reference>
<dbReference type="EMBL" id="CM004402">
    <property type="protein sequence ID" value="OAY27168.1"/>
    <property type="molecule type" value="Genomic_DNA"/>
</dbReference>
<dbReference type="FunFam" id="3.40.630.30:FF:000077">
    <property type="entry name" value="Histone acetyltransferase type B catalytic subunit"/>
    <property type="match status" value="1"/>
</dbReference>
<dbReference type="InterPro" id="IPR037113">
    <property type="entry name" value="Hat1_N_sf"/>
</dbReference>
<dbReference type="GO" id="GO:0005737">
    <property type="term" value="C:cytoplasm"/>
    <property type="evidence" value="ECO:0007669"/>
    <property type="project" value="UniProtKB-SubCell"/>
</dbReference>
<dbReference type="Gene3D" id="3.40.630.30">
    <property type="match status" value="1"/>
</dbReference>
<proteinExistence type="inferred from homology"/>
<evidence type="ECO:0000259" key="11">
    <source>
        <dbReference type="Pfam" id="PF10394"/>
    </source>
</evidence>
<dbReference type="Pfam" id="PF10394">
    <property type="entry name" value="Hat1_N"/>
    <property type="match status" value="1"/>
</dbReference>
<evidence type="ECO:0000256" key="6">
    <source>
        <dbReference type="ARBA" id="ARBA00022679"/>
    </source>
</evidence>
<keyword evidence="8" id="KW-0012">Acyltransferase</keyword>
<evidence type="ECO:0000259" key="10">
    <source>
        <dbReference type="Pfam" id="PF00583"/>
    </source>
</evidence>
<dbReference type="InterPro" id="IPR000182">
    <property type="entry name" value="GNAT_dom"/>
</dbReference>
<dbReference type="CDD" id="cd04301">
    <property type="entry name" value="NAT_SF"/>
    <property type="match status" value="1"/>
</dbReference>
<gene>
    <name evidence="12" type="ORF">MANES_16G105100v8</name>
</gene>
<dbReference type="AlphaFoldDB" id="A0A2C9UAR3"/>
<comment type="subcellular location">
    <subcellularLocation>
        <location evidence="2">Cytoplasm</location>
    </subcellularLocation>
    <subcellularLocation>
        <location evidence="1">Nucleus</location>
    </subcellularLocation>
</comment>
<comment type="catalytic activity">
    <reaction evidence="9">
        <text>L-lysyl-[protein] + acetyl-CoA = N(6)-acetyl-L-lysyl-[protein] + CoA + H(+)</text>
        <dbReference type="Rhea" id="RHEA:45948"/>
        <dbReference type="Rhea" id="RHEA-COMP:9752"/>
        <dbReference type="Rhea" id="RHEA-COMP:10731"/>
        <dbReference type="ChEBI" id="CHEBI:15378"/>
        <dbReference type="ChEBI" id="CHEBI:29969"/>
        <dbReference type="ChEBI" id="CHEBI:57287"/>
        <dbReference type="ChEBI" id="CHEBI:57288"/>
        <dbReference type="ChEBI" id="CHEBI:61930"/>
        <dbReference type="EC" id="2.3.1.48"/>
    </reaction>
</comment>
<evidence type="ECO:0000256" key="1">
    <source>
        <dbReference type="ARBA" id="ARBA00004123"/>
    </source>
</evidence>
<comment type="similarity">
    <text evidence="3">Belongs to the HAT1 family.</text>
</comment>
<evidence type="ECO:0000256" key="5">
    <source>
        <dbReference type="ARBA" id="ARBA00022490"/>
    </source>
</evidence>
<keyword evidence="6" id="KW-0808">Transferase</keyword>
<evidence type="ECO:0000256" key="7">
    <source>
        <dbReference type="ARBA" id="ARBA00023242"/>
    </source>
</evidence>